<dbReference type="STRING" id="336963.C4JZ81"/>
<accession>C4JZ81</accession>
<dbReference type="InParanoid" id="C4JZ81"/>
<dbReference type="GO" id="GO:0006890">
    <property type="term" value="P:retrograde vesicle-mediated transport, Golgi to endoplasmic reticulum"/>
    <property type="evidence" value="ECO:0007669"/>
    <property type="project" value="InterPro"/>
</dbReference>
<sequence>MARGAADGPRIADHINENIQTAADLQDLDALINDIYEKQKLRQQQLREAEATLNDATKVSAQHAEAVRERGEAFKQKQEDIDKRLIEVTGSKSSDEATRKFEGGMEKLWRLEMAKGYLELLDKIHGISKDALSILQSSPGEALRFYIELRAITSALESMQMAAEGAAPHLVDYAMKLADNLKGALRKEYSKNLQTVLERMNWPSRDLKTDSPLIDEWQKWTELLLQLHEPDIVSQAALLQGEKEHRNIPVLLPLEEMVHPLDLRFKYHFSGEKPTNRLDKPEYFLSHIIDLVNTYSGFFMSYLQPIFDKRSLNCDRLLLPVYSNAVFSYITALLPMARQKISATLPHIANHPQLLSHFIHELMQFDSDIRDTWGYTPEFSHDRAWKGLTWETLVKEDWFAQWLQVEKEFALSRYQDIIDATDSGEIEYDGVEATATKPTKAAIRVNDLLETITDRYRPLSSFSHKLRFLIDIQITIFDLFHERLHSGLEAYLAMTSTIGRTVHSSTNQPNLEGIAGLERLCRIFGSAEYLEKKMQDWGDDVFFLELWYELQDRVNQNAQTGRPVAGAIFDLNYANVAQTIFPCFCLGFANVAYRYWRIRHHPVCGPSSVYSEPYYRVQILVTSPCSSTPKANSATICTLGSDVSLG</sequence>
<dbReference type="PANTHER" id="PTHR13520:SF0">
    <property type="entry name" value="RAD50-INTERACTING PROTEIN 1"/>
    <property type="match status" value="1"/>
</dbReference>
<protein>
    <recommendedName>
        <fullName evidence="3">RINT-1 family protein</fullName>
    </recommendedName>
</protein>
<dbReference type="EMBL" id="CH476619">
    <property type="protein sequence ID" value="EEP82617.1"/>
    <property type="molecule type" value="Genomic_DNA"/>
</dbReference>
<proteinExistence type="predicted"/>
<dbReference type="AlphaFoldDB" id="C4JZ81"/>
<evidence type="ECO:0000313" key="1">
    <source>
        <dbReference type="EMBL" id="EEP82617.1"/>
    </source>
</evidence>
<dbReference type="GO" id="GO:0006888">
    <property type="term" value="P:endoplasmic reticulum to Golgi vesicle-mediated transport"/>
    <property type="evidence" value="ECO:0007669"/>
    <property type="project" value="InterPro"/>
</dbReference>
<organism evidence="1 2">
    <name type="scientific">Uncinocarpus reesii (strain UAMH 1704)</name>
    <dbReference type="NCBI Taxonomy" id="336963"/>
    <lineage>
        <taxon>Eukaryota</taxon>
        <taxon>Fungi</taxon>
        <taxon>Dikarya</taxon>
        <taxon>Ascomycota</taxon>
        <taxon>Pezizomycotina</taxon>
        <taxon>Eurotiomycetes</taxon>
        <taxon>Eurotiomycetidae</taxon>
        <taxon>Onygenales</taxon>
        <taxon>Onygenaceae</taxon>
        <taxon>Uncinocarpus</taxon>
    </lineage>
</organism>
<dbReference type="PROSITE" id="PS51386">
    <property type="entry name" value="RINT1_TIP20"/>
    <property type="match status" value="1"/>
</dbReference>
<evidence type="ECO:0000313" key="2">
    <source>
        <dbReference type="Proteomes" id="UP000002058"/>
    </source>
</evidence>
<dbReference type="GO" id="GO:0060628">
    <property type="term" value="P:regulation of ER to Golgi vesicle-mediated transport"/>
    <property type="evidence" value="ECO:0007669"/>
    <property type="project" value="TreeGrafter"/>
</dbReference>
<dbReference type="Proteomes" id="UP000002058">
    <property type="component" value="Unassembled WGS sequence"/>
</dbReference>
<dbReference type="InterPro" id="IPR042042">
    <property type="entry name" value="Tip20p_domB"/>
</dbReference>
<dbReference type="PANTHER" id="PTHR13520">
    <property type="entry name" value="RAD50-INTERACTING PROTEIN 1 RINT-1"/>
    <property type="match status" value="1"/>
</dbReference>
<dbReference type="OrthoDB" id="2189254at2759"/>
<dbReference type="GO" id="GO:0070939">
    <property type="term" value="C:Dsl1/NZR complex"/>
    <property type="evidence" value="ECO:0007669"/>
    <property type="project" value="InterPro"/>
</dbReference>
<dbReference type="VEuPathDB" id="FungiDB:UREG_07482"/>
<dbReference type="eggNOG" id="KOG2218">
    <property type="taxonomic scope" value="Eukaryota"/>
</dbReference>
<gene>
    <name evidence="1" type="ORF">UREG_07482</name>
</gene>
<dbReference type="RefSeq" id="XP_002582709.1">
    <property type="nucleotide sequence ID" value="XM_002582663.1"/>
</dbReference>
<dbReference type="KEGG" id="ure:UREG_07482"/>
<dbReference type="InterPro" id="IPR007528">
    <property type="entry name" value="RINT1_Tip20"/>
</dbReference>
<reference evidence="2" key="1">
    <citation type="journal article" date="2009" name="Genome Res.">
        <title>Comparative genomic analyses of the human fungal pathogens Coccidioides and their relatives.</title>
        <authorList>
            <person name="Sharpton T.J."/>
            <person name="Stajich J.E."/>
            <person name="Rounsley S.D."/>
            <person name="Gardner M.J."/>
            <person name="Wortman J.R."/>
            <person name="Jordar V.S."/>
            <person name="Maiti R."/>
            <person name="Kodira C.D."/>
            <person name="Neafsey D.E."/>
            <person name="Zeng Q."/>
            <person name="Hung C.-Y."/>
            <person name="McMahan C."/>
            <person name="Muszewska A."/>
            <person name="Grynberg M."/>
            <person name="Mandel M.A."/>
            <person name="Kellner E.M."/>
            <person name="Barker B.M."/>
            <person name="Galgiani J.N."/>
            <person name="Orbach M.J."/>
            <person name="Kirkland T.N."/>
            <person name="Cole G.T."/>
            <person name="Henn M.R."/>
            <person name="Birren B.W."/>
            <person name="Taylor J.W."/>
        </authorList>
    </citation>
    <scope>NUCLEOTIDE SEQUENCE [LARGE SCALE GENOMIC DNA]</scope>
    <source>
        <strain evidence="2">UAMH 1704</strain>
    </source>
</reference>
<name>C4JZ81_UNCRE</name>
<evidence type="ECO:0008006" key="3">
    <source>
        <dbReference type="Google" id="ProtNLM"/>
    </source>
</evidence>
<dbReference type="OMA" id="GMTWEVL"/>
<dbReference type="Gene3D" id="1.20.58.1420">
    <property type="entry name" value="Dsl1p vesicle tethering complex, Tip20p subunit, domain B"/>
    <property type="match status" value="1"/>
</dbReference>
<keyword evidence="2" id="KW-1185">Reference proteome</keyword>
<dbReference type="GeneID" id="8439950"/>
<dbReference type="Pfam" id="PF04437">
    <property type="entry name" value="RINT1_TIP1"/>
    <property type="match status" value="1"/>
</dbReference>
<dbReference type="HOGENOM" id="CLU_015529_0_1_1"/>